<name>A0A4P7NT37_PYROR</name>
<evidence type="ECO:0000313" key="2">
    <source>
        <dbReference type="Proteomes" id="UP000294847"/>
    </source>
</evidence>
<organism evidence="1 2">
    <name type="scientific">Pyricularia oryzae</name>
    <name type="common">Rice blast fungus</name>
    <name type="synonym">Magnaporthe oryzae</name>
    <dbReference type="NCBI Taxonomy" id="318829"/>
    <lineage>
        <taxon>Eukaryota</taxon>
        <taxon>Fungi</taxon>
        <taxon>Dikarya</taxon>
        <taxon>Ascomycota</taxon>
        <taxon>Pezizomycotina</taxon>
        <taxon>Sordariomycetes</taxon>
        <taxon>Sordariomycetidae</taxon>
        <taxon>Magnaporthales</taxon>
        <taxon>Pyriculariaceae</taxon>
        <taxon>Pyricularia</taxon>
    </lineage>
</organism>
<dbReference type="Proteomes" id="UP000294847">
    <property type="component" value="Chromosome 6"/>
</dbReference>
<protein>
    <submittedName>
        <fullName evidence="1">Uncharacterized protein</fullName>
    </submittedName>
</protein>
<reference evidence="1 2" key="1">
    <citation type="journal article" date="2019" name="Mol. Biol. Evol.">
        <title>Blast fungal genomes show frequent chromosomal changes, gene gains and losses, and effector gene turnover.</title>
        <authorList>
            <person name="Gomez Luciano L.B."/>
            <person name="Jason Tsai I."/>
            <person name="Chuma I."/>
            <person name="Tosa Y."/>
            <person name="Chen Y.H."/>
            <person name="Li J.Y."/>
            <person name="Li M.Y."/>
            <person name="Jade Lu M.Y."/>
            <person name="Nakayashiki H."/>
            <person name="Li W.H."/>
        </authorList>
    </citation>
    <scope>NUCLEOTIDE SEQUENCE [LARGE SCALE GENOMIC DNA]</scope>
    <source>
        <strain evidence="1">MZ5-1-6</strain>
    </source>
</reference>
<accession>A0A4P7NT37</accession>
<proteinExistence type="predicted"/>
<evidence type="ECO:0000313" key="1">
    <source>
        <dbReference type="EMBL" id="QBZ65046.1"/>
    </source>
</evidence>
<dbReference type="AlphaFoldDB" id="A0A4P7NT37"/>
<gene>
    <name evidence="1" type="ORF">PoMZ_06750</name>
</gene>
<dbReference type="EMBL" id="CP034209">
    <property type="protein sequence ID" value="QBZ65046.1"/>
    <property type="molecule type" value="Genomic_DNA"/>
</dbReference>
<sequence length="40" mass="4623">MEPEAWNLMIVKGERGSEGRTDQSPGLPNYHVRFEAIFPY</sequence>